<dbReference type="EMBL" id="LN679100">
    <property type="protein sequence ID" value="CEL51854.1"/>
    <property type="molecule type" value="Genomic_DNA"/>
</dbReference>
<reference evidence="2 4" key="2">
    <citation type="journal article" date="2013" name="J. Biotechnol.">
        <title>Establishment and interpretation of the genome sequence of the phytopathogenic fungus Rhizoctonia solani AG1-IB isolate 7/3/14.</title>
        <authorList>
            <person name="Wibberg D.W."/>
            <person name="Jelonek L.J."/>
            <person name="Rupp O.R."/>
            <person name="Hennig M.H."/>
            <person name="Eikmeyer F.E."/>
            <person name="Goesmann A.G."/>
            <person name="Hartmann A.H."/>
            <person name="Borriss R.B."/>
            <person name="Grosch R.G."/>
            <person name="Puehler A.P."/>
            <person name="Schlueter A.S."/>
        </authorList>
    </citation>
    <scope>NUCLEOTIDE SEQUENCE [LARGE SCALE GENOMIC DNA]</scope>
    <source>
        <strain evidence="4">AG1-IB / isolate 7/3/14</strain>
        <strain evidence="2">Isolate 7/3/14</strain>
    </source>
</reference>
<evidence type="ECO:0000313" key="5">
    <source>
        <dbReference type="Proteomes" id="UP000059188"/>
    </source>
</evidence>
<dbReference type="AlphaFoldDB" id="M5BWE4"/>
<reference evidence="3 5" key="3">
    <citation type="submission" date="2014-11" db="EMBL/GenBank/DDBJ databases">
        <authorList>
            <person name="Wibberg Daniel"/>
        </authorList>
    </citation>
    <scope>NUCLEOTIDE SEQUENCE [LARGE SCALE GENOMIC DNA]</scope>
    <source>
        <strain evidence="3">Rhizoctonia solani AG1-IB 7/3/14</strain>
    </source>
</reference>
<dbReference type="EMBL" id="CAOJ01002762">
    <property type="protein sequence ID" value="CCO28032.1"/>
    <property type="molecule type" value="Genomic_DNA"/>
</dbReference>
<sequence>MPLTLEIVPTAPWVNMYGSPDPATNYSLSGHLALTLETPAPASPVSPEMYTKPETVHISSLELVFEGKAEMVSSQAGYDGFRICRIAKQLVPEGRRIVLTTEADPHELLGLAGSSSRPSLQQWEVLFDMQLPGWLPPTVDCGHEGGGTRYTIYATATFADSEKSTSWYLSSFYNMMRTKPQPVEAKPVPIELARHRSPPPRLFPDTFDRDALFPFIDHSAVITYLDHDGKIPVELLRSVDVIVTAPQHIGCEEHRVPLLLRVRANDLGSSSLGTLRLDDFEIELNQIEKFSSRPMSAYVDSFPVPSMHEQPPNLPLLSPHPWQSLYALGLVVQHDYAVNWSKHTHLVSGNRVRFKPALGGLELNEDWAKMDTSVSIDPTTRKSHPARKGDRQLQATVFTPHMRIKHELRVGFNLTFVPPEDAPGQEPVRQTAYVLVPISFTPVAVWPPVGVGSGSASPTDSQSSVTSGPYLPAYSQLFYDNGERRDDPLTGWLPMYCEQADEVAEFSASMMSGFPIPSSAQCSPRTLPPSHPVQRRP</sequence>
<evidence type="ECO:0008006" key="6">
    <source>
        <dbReference type="Google" id="ProtNLM"/>
    </source>
</evidence>
<proteinExistence type="predicted"/>
<name>M5BWE4_THACB</name>
<evidence type="ECO:0000313" key="4">
    <source>
        <dbReference type="Proteomes" id="UP000012065"/>
    </source>
</evidence>
<evidence type="ECO:0000313" key="3">
    <source>
        <dbReference type="EMBL" id="CEL51854.1"/>
    </source>
</evidence>
<dbReference type="STRING" id="1108050.M5BWE4"/>
<organism evidence="2 4">
    <name type="scientific">Thanatephorus cucumeris (strain AG1-IB / isolate 7/3/14)</name>
    <name type="common">Lettuce bottom rot fungus</name>
    <name type="synonym">Rhizoctonia solani</name>
    <dbReference type="NCBI Taxonomy" id="1108050"/>
    <lineage>
        <taxon>Eukaryota</taxon>
        <taxon>Fungi</taxon>
        <taxon>Dikarya</taxon>
        <taxon>Basidiomycota</taxon>
        <taxon>Agaricomycotina</taxon>
        <taxon>Agaricomycetes</taxon>
        <taxon>Cantharellales</taxon>
        <taxon>Ceratobasidiaceae</taxon>
        <taxon>Rhizoctonia</taxon>
        <taxon>Rhizoctonia solani AG-1</taxon>
    </lineage>
</organism>
<evidence type="ECO:0000256" key="1">
    <source>
        <dbReference type="SAM" id="MobiDB-lite"/>
    </source>
</evidence>
<reference evidence="2" key="1">
    <citation type="submission" date="2012-10" db="EMBL/GenBank/DDBJ databases">
        <authorList>
            <person name="Jelonek L."/>
        </authorList>
    </citation>
    <scope>NUCLEOTIDE SEQUENCE</scope>
    <source>
        <strain evidence="2">Isolate 7/3/14</strain>
    </source>
</reference>
<protein>
    <recommendedName>
        <fullName evidence="6">Arrestin-like N-terminal domain-containing protein</fullName>
    </recommendedName>
</protein>
<gene>
    <name evidence="2" type="ORF">BN14_02024</name>
    <name evidence="3" type="ORF">RSOLAG1IB_00391</name>
</gene>
<dbReference type="Proteomes" id="UP000012065">
    <property type="component" value="Unassembled WGS sequence"/>
</dbReference>
<dbReference type="OrthoDB" id="1638493at2759"/>
<evidence type="ECO:0000313" key="2">
    <source>
        <dbReference type="EMBL" id="CCO28032.1"/>
    </source>
</evidence>
<dbReference type="HOGENOM" id="CLU_477327_0_0_1"/>
<accession>M5BWE4</accession>
<keyword evidence="5" id="KW-1185">Reference proteome</keyword>
<dbReference type="Proteomes" id="UP000059188">
    <property type="component" value="Unassembled WGS sequence"/>
</dbReference>
<feature type="region of interest" description="Disordered" evidence="1">
    <location>
        <begin position="516"/>
        <end position="537"/>
    </location>
</feature>